<accession>A0A9X3IUU3</accession>
<evidence type="ECO:0000313" key="3">
    <source>
        <dbReference type="EMBL" id="MCY1004225.1"/>
    </source>
</evidence>
<dbReference type="InterPro" id="IPR002645">
    <property type="entry name" value="STAS_dom"/>
</dbReference>
<proteinExistence type="predicted"/>
<dbReference type="PROSITE" id="PS50801">
    <property type="entry name" value="STAS"/>
    <property type="match status" value="1"/>
</dbReference>
<name>A0A9X3IUU3_9BACT</name>
<reference evidence="3" key="1">
    <citation type="submission" date="2022-11" db="EMBL/GenBank/DDBJ databases">
        <title>Minimal conservation of predation-associated metabolite biosynthetic gene clusters underscores biosynthetic potential of Myxococcota including descriptions for ten novel species: Archangium lansinium sp. nov., Myxococcus landrumus sp. nov., Nannocystis bai.</title>
        <authorList>
            <person name="Ahearne A."/>
            <person name="Stevens C."/>
            <person name="Phillips K."/>
        </authorList>
    </citation>
    <scope>NUCLEOTIDE SEQUENCE</scope>
    <source>
        <strain evidence="3">Na p29</strain>
    </source>
</reference>
<dbReference type="GO" id="GO:0020037">
    <property type="term" value="F:heme binding"/>
    <property type="evidence" value="ECO:0007669"/>
    <property type="project" value="InterPro"/>
</dbReference>
<evidence type="ECO:0000259" key="2">
    <source>
        <dbReference type="PROSITE" id="PS50801"/>
    </source>
</evidence>
<dbReference type="Gene3D" id="1.10.490.10">
    <property type="entry name" value="Globins"/>
    <property type="match status" value="1"/>
</dbReference>
<evidence type="ECO:0000256" key="1">
    <source>
        <dbReference type="ARBA" id="ARBA00022553"/>
    </source>
</evidence>
<protein>
    <submittedName>
        <fullName evidence="3">Protoglobin domain-containing protein</fullName>
    </submittedName>
</protein>
<dbReference type="CDD" id="cd07041">
    <property type="entry name" value="STAS_RsbR_RsbS_like"/>
    <property type="match status" value="1"/>
</dbReference>
<dbReference type="InterPro" id="IPR039379">
    <property type="entry name" value="Protoglobin_sensor_dom"/>
</dbReference>
<dbReference type="RefSeq" id="WP_267765762.1">
    <property type="nucleotide sequence ID" value="NZ_JAPNKE010000002.1"/>
</dbReference>
<dbReference type="Gene3D" id="3.30.750.24">
    <property type="entry name" value="STAS domain"/>
    <property type="match status" value="1"/>
</dbReference>
<dbReference type="InterPro" id="IPR012292">
    <property type="entry name" value="Globin/Proto"/>
</dbReference>
<dbReference type="Pfam" id="PF11563">
    <property type="entry name" value="Protoglobin"/>
    <property type="match status" value="1"/>
</dbReference>
<sequence>MTRDLLPAPALRARIDFDEHELATRRAYFEIEDADLERLGRLGPFAQKHMDDVVEDFYRLLLGHAAPRGFFADEATIRRVKRLQRDYFVQLFAGRCDLQYVEDRLRVGAAHEAIGMQPRWYIGAYRHYLSILHDKLFHDFPDPAEASAIHASLLKLVMFDVSLAIDAYIAANLETIGRHQAALRELSTPIAKLHDGVLLLPLIGALDAQRAQQVMDAVLLRLVEEHAKVMILDIAGVAAVDGRVADHLVRTIAAMRLVGAQAILTGISPQVARTLTELGVDLGAVPTLAHLQEGIELALALTGKQIAERA</sequence>
<dbReference type="AlphaFoldDB" id="A0A9X3IUU3"/>
<dbReference type="Proteomes" id="UP001150924">
    <property type="component" value="Unassembled WGS sequence"/>
</dbReference>
<dbReference type="InterPro" id="IPR036513">
    <property type="entry name" value="STAS_dom_sf"/>
</dbReference>
<organism evidence="3 4">
    <name type="scientific">Nannocystis pusilla</name>
    <dbReference type="NCBI Taxonomy" id="889268"/>
    <lineage>
        <taxon>Bacteria</taxon>
        <taxon>Pseudomonadati</taxon>
        <taxon>Myxococcota</taxon>
        <taxon>Polyangia</taxon>
        <taxon>Nannocystales</taxon>
        <taxon>Nannocystaceae</taxon>
        <taxon>Nannocystis</taxon>
    </lineage>
</organism>
<dbReference type="EMBL" id="JAPNKE010000002">
    <property type="protein sequence ID" value="MCY1004225.1"/>
    <property type="molecule type" value="Genomic_DNA"/>
</dbReference>
<dbReference type="Pfam" id="PF01740">
    <property type="entry name" value="STAS"/>
    <property type="match status" value="1"/>
</dbReference>
<comment type="caution">
    <text evidence="3">The sequence shown here is derived from an EMBL/GenBank/DDBJ whole genome shotgun (WGS) entry which is preliminary data.</text>
</comment>
<dbReference type="PANTHER" id="PTHR33745">
    <property type="entry name" value="RSBT ANTAGONIST PROTEIN RSBS-RELATED"/>
    <property type="match status" value="1"/>
</dbReference>
<dbReference type="InterPro" id="IPR009050">
    <property type="entry name" value="Globin-like_sf"/>
</dbReference>
<dbReference type="GO" id="GO:0019825">
    <property type="term" value="F:oxygen binding"/>
    <property type="evidence" value="ECO:0007669"/>
    <property type="project" value="InterPro"/>
</dbReference>
<dbReference type="SUPFAM" id="SSF52091">
    <property type="entry name" value="SpoIIaa-like"/>
    <property type="match status" value="1"/>
</dbReference>
<dbReference type="SUPFAM" id="SSF46458">
    <property type="entry name" value="Globin-like"/>
    <property type="match status" value="1"/>
</dbReference>
<gene>
    <name evidence="3" type="ORF">OV079_01300</name>
</gene>
<dbReference type="InterPro" id="IPR051932">
    <property type="entry name" value="Bact_StressResp_Reg"/>
</dbReference>
<evidence type="ECO:0000313" key="4">
    <source>
        <dbReference type="Proteomes" id="UP001150924"/>
    </source>
</evidence>
<dbReference type="PANTHER" id="PTHR33745:SF3">
    <property type="entry name" value="RSBT CO-ANTAGONIST PROTEIN RSBRC"/>
    <property type="match status" value="1"/>
</dbReference>
<dbReference type="InterPro" id="IPR044398">
    <property type="entry name" value="Globin-sensor_dom"/>
</dbReference>
<dbReference type="CDD" id="cd01068">
    <property type="entry name" value="globin_sensor"/>
    <property type="match status" value="1"/>
</dbReference>
<keyword evidence="1" id="KW-0597">Phosphoprotein</keyword>
<feature type="domain" description="STAS" evidence="2">
    <location>
        <begin position="187"/>
        <end position="298"/>
    </location>
</feature>
<keyword evidence="4" id="KW-1185">Reference proteome</keyword>